<evidence type="ECO:0000256" key="3">
    <source>
        <dbReference type="ARBA" id="ARBA00002708"/>
    </source>
</evidence>
<keyword evidence="24" id="KW-1185">Reference proteome</keyword>
<keyword evidence="9" id="KW-0547">Nucleotide-binding</keyword>
<comment type="cofactor">
    <cofactor evidence="2">
        <name>Mg(2+)</name>
        <dbReference type="ChEBI" id="CHEBI:18420"/>
    </cofactor>
</comment>
<dbReference type="CDD" id="cd07302">
    <property type="entry name" value="CHD"/>
    <property type="match status" value="1"/>
</dbReference>
<dbReference type="InterPro" id="IPR029787">
    <property type="entry name" value="Nucleotide_cyclase"/>
</dbReference>
<dbReference type="InterPro" id="IPR057398">
    <property type="entry name" value="GRESAG4.1/3_peripasmic_2"/>
</dbReference>
<evidence type="ECO:0000256" key="6">
    <source>
        <dbReference type="ARBA" id="ARBA00012201"/>
    </source>
</evidence>
<evidence type="ECO:0000313" key="24">
    <source>
        <dbReference type="Proteomes" id="UP000051952"/>
    </source>
</evidence>
<evidence type="ECO:0000256" key="2">
    <source>
        <dbReference type="ARBA" id="ARBA00001946"/>
    </source>
</evidence>
<feature type="domain" description="Guanylate cyclase" evidence="22">
    <location>
        <begin position="952"/>
        <end position="1111"/>
    </location>
</feature>
<keyword evidence="12" id="KW-1133">Transmembrane helix</keyword>
<feature type="signal peptide" evidence="21">
    <location>
        <begin position="1"/>
        <end position="30"/>
    </location>
</feature>
<dbReference type="OrthoDB" id="2021138at2759"/>
<evidence type="ECO:0000256" key="14">
    <source>
        <dbReference type="ARBA" id="ARBA00023136"/>
    </source>
</evidence>
<evidence type="ECO:0000256" key="17">
    <source>
        <dbReference type="ARBA" id="ARBA00023239"/>
    </source>
</evidence>
<evidence type="ECO:0000259" key="22">
    <source>
        <dbReference type="PROSITE" id="PS50125"/>
    </source>
</evidence>
<accession>A0A0S4J3N6</accession>
<comment type="catalytic activity">
    <reaction evidence="1">
        <text>ATP = 3',5'-cyclic AMP + diphosphate</text>
        <dbReference type="Rhea" id="RHEA:15389"/>
        <dbReference type="ChEBI" id="CHEBI:30616"/>
        <dbReference type="ChEBI" id="CHEBI:33019"/>
        <dbReference type="ChEBI" id="CHEBI:58165"/>
        <dbReference type="EC" id="4.6.1.1"/>
    </reaction>
</comment>
<dbReference type="EC" id="4.6.1.1" evidence="6"/>
<keyword evidence="10" id="KW-0067">ATP-binding</keyword>
<dbReference type="PROSITE" id="PS50125">
    <property type="entry name" value="GUANYLATE_CYCLASE_2"/>
    <property type="match status" value="1"/>
</dbReference>
<evidence type="ECO:0000256" key="20">
    <source>
        <dbReference type="SAM" id="MobiDB-lite"/>
    </source>
</evidence>
<dbReference type="Pfam" id="PF25493">
    <property type="entry name" value="Peripla_BP_A-cyclase"/>
    <property type="match status" value="1"/>
</dbReference>
<dbReference type="Gene3D" id="3.30.70.1230">
    <property type="entry name" value="Nucleotide cyclase"/>
    <property type="match status" value="1"/>
</dbReference>
<evidence type="ECO:0000256" key="7">
    <source>
        <dbReference type="ARBA" id="ARBA00022692"/>
    </source>
</evidence>
<evidence type="ECO:0000256" key="4">
    <source>
        <dbReference type="ARBA" id="ARBA00004141"/>
    </source>
</evidence>
<feature type="chain" id="PRO_5006621937" description="adenylate cyclase" evidence="21">
    <location>
        <begin position="31"/>
        <end position="1401"/>
    </location>
</feature>
<dbReference type="GO" id="GO:0005524">
    <property type="term" value="F:ATP binding"/>
    <property type="evidence" value="ECO:0007669"/>
    <property type="project" value="UniProtKB-KW"/>
</dbReference>
<evidence type="ECO:0000256" key="9">
    <source>
        <dbReference type="ARBA" id="ARBA00022741"/>
    </source>
</evidence>
<keyword evidence="13" id="KW-0115">cAMP biosynthesis</keyword>
<dbReference type="EMBL" id="CYKH01000763">
    <property type="protein sequence ID" value="CUG34590.1"/>
    <property type="molecule type" value="Genomic_DNA"/>
</dbReference>
<dbReference type="FunFam" id="3.30.70.1230:FF:000022">
    <property type="entry name" value="Receptor-type adenylate cyclase GRESAG 4, putative"/>
    <property type="match status" value="1"/>
</dbReference>
<feature type="region of interest" description="Disordered" evidence="20">
    <location>
        <begin position="1336"/>
        <end position="1401"/>
    </location>
</feature>
<keyword evidence="7" id="KW-0812">Transmembrane</keyword>
<sequence>MHSTFRVAMICKIVSMVALVCICGSPQASAALVRPTEVNFAFVSDVFDDTTAVQTLERYLGLQAAMKVINDNDIMNGVLFNFTAVQGALVESPSAAYYTSLSANLTSLNPFGFVLPDWRVNDVAAAVATSSAETMPMVSPSTVSSGVYNSTYRHWIFPHQPFAAEYLGQLNYALNGQSRCAYSVAIGQEFAGIAELLNSTAKTLTNLGLSATTFILTDAEMLTNATAVIRERFFANAPKVPGCVFITSLKDVLQTVIDSLWGDPRFDRDNTFFFGPSAAASLFYNSSTYGTEAYGNLRFAYPAHDPSNISIPSVQRFQSALNDIITLQQVPQWLINKLNPARVLEIVALGFYTPAGYDAFLTALFIAEVIRGMPSVTRTAFIDRVYEQKYFNVNETFFGPFSDGCATGSPTTFPCFCNTGGRTYYMYQVNLTNGKLGAAQQDDALQDGDLLSQTTSLSACTLKESDIQNPLNFAFVVDQAVLNLGDDQVNAMRSYILTLVNAASYANTDGGVAQFGRLNPLMLTADLSTADPDAVLYNLTVRYNPYALIGGSIASKSSGIPSLFENALQMDVADLPLTQATTHSHYNLALTPVLADYIHTMANLLFSSSSDSTGLKLSVGTPVHVLYSGSSTTVAEQILSLVVRSLNTYQSNAIYATDISSMTTAEITAQVSSVVGAAATGSATVMFVATLNDTTVTTVLTALATQTTSTLLTTAQRTALTVVLAVPELGVFAAKTSLASASLTFPTGTHVFFPTLLAAWWVPTSTMYNLLQQFSGSGASFVNTPLDHPARVFGVLSAIFLYTSTRSINSASVANAAALISAIYSTRTISAYGVSYGPLYSTNCSADIISSQTVDRTCQCYKGARTFYTSTVNDWLAVTSGTMSGFQYDMSTCGVKYSPLIVASSLSAGAIAGIAVGASGGFLILCGAFWCCYNRGKRDNRSAPKDPTKPFAMMFTDIQSSTSLWARAPEQMGPSVDQHHALIRSLIGKHNGYEVKTIGDSFMVAFHHGHDAVNLAVELQDVFYRADWPVEIDRTYQALAQESVEDMIQDGKPPPSTMQSYWRDDETYKKHWNGVRVRVGLHWGHGSIKLDQVSQGYDYYGTVVNTAARVEGIGNGGQVLITKDMYDELERAQFDFGGVELSSLGPQPLRGLDAPTPLYQLNPRILGTRTFNTLRLDVENAIEDESESTATAESISQTGDGNATAEAIISRMVTNKRVPTGFRENVLFCAQFLEVAMSTSTAKWRKETAGHLMHKWHVHVRKQYPTETDEHYVVVRQLALVVKLMLALEDVRKAAANAAGGVGGGGTSDGQRSFAQRGSFQQSFPNTPMVVIRTPPSSAKIQQQAQADFTSYPSSPAKMMVTSVTSKLSLDAPGDPPPASSHPSDVPSFESTEKPDNELQN</sequence>
<evidence type="ECO:0000256" key="10">
    <source>
        <dbReference type="ARBA" id="ARBA00022840"/>
    </source>
</evidence>
<dbReference type="GO" id="GO:0006171">
    <property type="term" value="P:cAMP biosynthetic process"/>
    <property type="evidence" value="ECO:0007669"/>
    <property type="project" value="UniProtKB-KW"/>
</dbReference>
<reference evidence="24" key="1">
    <citation type="submission" date="2015-09" db="EMBL/GenBank/DDBJ databases">
        <authorList>
            <consortium name="Pathogen Informatics"/>
        </authorList>
    </citation>
    <scope>NUCLEOTIDE SEQUENCE [LARGE SCALE GENOMIC DNA]</scope>
    <source>
        <strain evidence="24">Lake Konstanz</strain>
    </source>
</reference>
<keyword evidence="8" id="KW-0479">Metal-binding</keyword>
<comment type="similarity">
    <text evidence="5">Belongs to the adenylyl cyclase class-3 family.</text>
</comment>
<dbReference type="GO" id="GO:0035556">
    <property type="term" value="P:intracellular signal transduction"/>
    <property type="evidence" value="ECO:0007669"/>
    <property type="project" value="InterPro"/>
</dbReference>
<keyword evidence="14" id="KW-0472">Membrane</keyword>
<evidence type="ECO:0000256" key="16">
    <source>
        <dbReference type="ARBA" id="ARBA00023180"/>
    </source>
</evidence>
<comment type="function">
    <text evidence="3">Could act as a receptor for an unknown ligand.</text>
</comment>
<dbReference type="SMART" id="SM00044">
    <property type="entry name" value="CYCc"/>
    <property type="match status" value="1"/>
</dbReference>
<dbReference type="PANTHER" id="PTHR43081:SF1">
    <property type="entry name" value="ADENYLATE CYCLASE, TERMINAL-DIFFERENTIATION SPECIFIC"/>
    <property type="match status" value="1"/>
</dbReference>
<evidence type="ECO:0000256" key="18">
    <source>
        <dbReference type="ARBA" id="ARBA00032597"/>
    </source>
</evidence>
<gene>
    <name evidence="23" type="ORF">BSAL_78005</name>
</gene>
<dbReference type="GO" id="GO:0004016">
    <property type="term" value="F:adenylate cyclase activity"/>
    <property type="evidence" value="ECO:0007669"/>
    <property type="project" value="UniProtKB-EC"/>
</dbReference>
<name>A0A0S4J3N6_BODSA</name>
<proteinExistence type="inferred from homology"/>
<dbReference type="SUPFAM" id="SSF55073">
    <property type="entry name" value="Nucleotide cyclase"/>
    <property type="match status" value="1"/>
</dbReference>
<evidence type="ECO:0000256" key="21">
    <source>
        <dbReference type="SAM" id="SignalP"/>
    </source>
</evidence>
<evidence type="ECO:0000256" key="19">
    <source>
        <dbReference type="ARBA" id="ARBA00032637"/>
    </source>
</evidence>
<dbReference type="PANTHER" id="PTHR43081">
    <property type="entry name" value="ADENYLATE CYCLASE, TERMINAL-DIFFERENTIATION SPECIFIC-RELATED"/>
    <property type="match status" value="1"/>
</dbReference>
<feature type="compositionally biased region" description="Polar residues" evidence="20">
    <location>
        <begin position="1336"/>
        <end position="1354"/>
    </location>
</feature>
<keyword evidence="16" id="KW-0325">Glycoprotein</keyword>
<dbReference type="VEuPathDB" id="TriTrypDB:BSAL_78005"/>
<keyword evidence="15 23" id="KW-0675">Receptor</keyword>
<evidence type="ECO:0000256" key="13">
    <source>
        <dbReference type="ARBA" id="ARBA00022998"/>
    </source>
</evidence>
<protein>
    <recommendedName>
        <fullName evidence="6">adenylate cyclase</fullName>
        <ecNumber evidence="6">4.6.1.1</ecNumber>
    </recommendedName>
    <alternativeName>
        <fullName evidence="18">ATP pyrophosphate-lyase</fullName>
    </alternativeName>
    <alternativeName>
        <fullName evidence="19">Adenylyl cyclase</fullName>
    </alternativeName>
</protein>
<evidence type="ECO:0000256" key="8">
    <source>
        <dbReference type="ARBA" id="ARBA00022723"/>
    </source>
</evidence>
<feature type="compositionally biased region" description="Basic and acidic residues" evidence="20">
    <location>
        <begin position="1391"/>
        <end position="1401"/>
    </location>
</feature>
<evidence type="ECO:0000256" key="5">
    <source>
        <dbReference type="ARBA" id="ARBA00005381"/>
    </source>
</evidence>
<comment type="subcellular location">
    <subcellularLocation>
        <location evidence="4">Membrane</location>
        <topology evidence="4">Multi-pass membrane protein</topology>
    </subcellularLocation>
</comment>
<dbReference type="InterPro" id="IPR001054">
    <property type="entry name" value="A/G_cyclase"/>
</dbReference>
<dbReference type="Proteomes" id="UP000051952">
    <property type="component" value="Unassembled WGS sequence"/>
</dbReference>
<evidence type="ECO:0000313" key="23">
    <source>
        <dbReference type="EMBL" id="CUG34590.1"/>
    </source>
</evidence>
<dbReference type="GO" id="GO:0016020">
    <property type="term" value="C:membrane"/>
    <property type="evidence" value="ECO:0007669"/>
    <property type="project" value="UniProtKB-SubCell"/>
</dbReference>
<keyword evidence="17" id="KW-0456">Lyase</keyword>
<keyword evidence="11" id="KW-0460">Magnesium</keyword>
<keyword evidence="21" id="KW-0732">Signal</keyword>
<evidence type="ECO:0000256" key="15">
    <source>
        <dbReference type="ARBA" id="ARBA00023170"/>
    </source>
</evidence>
<organism evidence="23 24">
    <name type="scientific">Bodo saltans</name>
    <name type="common">Flagellated protozoan</name>
    <dbReference type="NCBI Taxonomy" id="75058"/>
    <lineage>
        <taxon>Eukaryota</taxon>
        <taxon>Discoba</taxon>
        <taxon>Euglenozoa</taxon>
        <taxon>Kinetoplastea</taxon>
        <taxon>Metakinetoplastina</taxon>
        <taxon>Eubodonida</taxon>
        <taxon>Bodonidae</taxon>
        <taxon>Bodo</taxon>
    </lineage>
</organism>
<evidence type="ECO:0000256" key="11">
    <source>
        <dbReference type="ARBA" id="ARBA00022842"/>
    </source>
</evidence>
<dbReference type="Pfam" id="PF00211">
    <property type="entry name" value="Guanylate_cyc"/>
    <property type="match status" value="1"/>
</dbReference>
<evidence type="ECO:0000256" key="12">
    <source>
        <dbReference type="ARBA" id="ARBA00022989"/>
    </source>
</evidence>
<dbReference type="GO" id="GO:0046872">
    <property type="term" value="F:metal ion binding"/>
    <property type="evidence" value="ECO:0007669"/>
    <property type="project" value="UniProtKB-KW"/>
</dbReference>
<dbReference type="InterPro" id="IPR050697">
    <property type="entry name" value="Adenylyl/Guanylyl_Cyclase_3/4"/>
</dbReference>
<evidence type="ECO:0000256" key="1">
    <source>
        <dbReference type="ARBA" id="ARBA00001593"/>
    </source>
</evidence>